<dbReference type="EMBL" id="JAOTPV010000002">
    <property type="protein sequence ID" value="KAJ4487845.1"/>
    <property type="molecule type" value="Genomic_DNA"/>
</dbReference>
<dbReference type="OrthoDB" id="3260716at2759"/>
<sequence length="124" mass="13547">MIVLRNQTRHTFLCIIHKEELSSKFQKSVEQTNQGIVDGRPEGQQPEAASITLDTVVNKDASLSDPQHSSVAHTFASRTLNGATSADVHDSIGKPGSGMSSKELHHDGQAGRKNPQMGEMQWQK</sequence>
<comment type="caution">
    <text evidence="2">The sequence shown here is derived from an EMBL/GenBank/DDBJ whole genome shotgun (WGS) entry which is preliminary data.</text>
</comment>
<gene>
    <name evidence="2" type="ORF">J3R30DRAFT_857784</name>
</gene>
<protein>
    <submittedName>
        <fullName evidence="2">Uncharacterized protein</fullName>
    </submittedName>
</protein>
<accession>A0A9W9AQ23</accession>
<evidence type="ECO:0000313" key="3">
    <source>
        <dbReference type="Proteomes" id="UP001150266"/>
    </source>
</evidence>
<feature type="region of interest" description="Disordered" evidence="1">
    <location>
        <begin position="79"/>
        <end position="124"/>
    </location>
</feature>
<dbReference type="AlphaFoldDB" id="A0A9W9AQ23"/>
<proteinExistence type="predicted"/>
<dbReference type="Proteomes" id="UP001150266">
    <property type="component" value="Unassembled WGS sequence"/>
</dbReference>
<reference evidence="2" key="1">
    <citation type="submission" date="2022-08" db="EMBL/GenBank/DDBJ databases">
        <title>A Global Phylogenomic Analysis of the Shiitake Genus Lentinula.</title>
        <authorList>
            <consortium name="DOE Joint Genome Institute"/>
            <person name="Sierra-Patev S."/>
            <person name="Min B."/>
            <person name="Naranjo-Ortiz M."/>
            <person name="Looney B."/>
            <person name="Konkel Z."/>
            <person name="Slot J.C."/>
            <person name="Sakamoto Y."/>
            <person name="Steenwyk J.L."/>
            <person name="Rokas A."/>
            <person name="Carro J."/>
            <person name="Camarero S."/>
            <person name="Ferreira P."/>
            <person name="Molpeceres G."/>
            <person name="Ruiz-Duenas F.J."/>
            <person name="Serrano A."/>
            <person name="Henrissat B."/>
            <person name="Drula E."/>
            <person name="Hughes K.W."/>
            <person name="Mata J.L."/>
            <person name="Ishikawa N.K."/>
            <person name="Vargas-Isla R."/>
            <person name="Ushijima S."/>
            <person name="Smith C.A."/>
            <person name="Ahrendt S."/>
            <person name="Andreopoulos W."/>
            <person name="He G."/>
            <person name="Labutti K."/>
            <person name="Lipzen A."/>
            <person name="Ng V."/>
            <person name="Riley R."/>
            <person name="Sandor L."/>
            <person name="Barry K."/>
            <person name="Martinez A.T."/>
            <person name="Xiao Y."/>
            <person name="Gibbons J.G."/>
            <person name="Terashima K."/>
            <person name="Grigoriev I.V."/>
            <person name="Hibbett D.S."/>
        </authorList>
    </citation>
    <scope>NUCLEOTIDE SEQUENCE</scope>
    <source>
        <strain evidence="2">JLM2183</strain>
    </source>
</reference>
<name>A0A9W9AQ23_9AGAR</name>
<keyword evidence="3" id="KW-1185">Reference proteome</keyword>
<evidence type="ECO:0000313" key="2">
    <source>
        <dbReference type="EMBL" id="KAJ4487845.1"/>
    </source>
</evidence>
<evidence type="ECO:0000256" key="1">
    <source>
        <dbReference type="SAM" id="MobiDB-lite"/>
    </source>
</evidence>
<organism evidence="2 3">
    <name type="scientific">Lentinula aciculospora</name>
    <dbReference type="NCBI Taxonomy" id="153920"/>
    <lineage>
        <taxon>Eukaryota</taxon>
        <taxon>Fungi</taxon>
        <taxon>Dikarya</taxon>
        <taxon>Basidiomycota</taxon>
        <taxon>Agaricomycotina</taxon>
        <taxon>Agaricomycetes</taxon>
        <taxon>Agaricomycetidae</taxon>
        <taxon>Agaricales</taxon>
        <taxon>Marasmiineae</taxon>
        <taxon>Omphalotaceae</taxon>
        <taxon>Lentinula</taxon>
    </lineage>
</organism>